<dbReference type="RefSeq" id="WP_126350774.1">
    <property type="nucleotide sequence ID" value="NZ_CP086380.1"/>
</dbReference>
<dbReference type="Pfam" id="PF00293">
    <property type="entry name" value="NUDIX"/>
    <property type="match status" value="1"/>
</dbReference>
<evidence type="ECO:0000256" key="3">
    <source>
        <dbReference type="ARBA" id="ARBA00022842"/>
    </source>
</evidence>
<name>A0A3S0RKM5_9DEIO</name>
<dbReference type="PROSITE" id="PS00893">
    <property type="entry name" value="NUDIX_BOX"/>
    <property type="match status" value="1"/>
</dbReference>
<dbReference type="Gene3D" id="3.90.79.10">
    <property type="entry name" value="Nucleoside Triphosphate Pyrophosphohydrolase"/>
    <property type="match status" value="1"/>
</dbReference>
<dbReference type="InterPro" id="IPR020084">
    <property type="entry name" value="NUDIX_hydrolase_CS"/>
</dbReference>
<keyword evidence="2 4" id="KW-0378">Hydrolase</keyword>
<evidence type="ECO:0000259" key="5">
    <source>
        <dbReference type="PROSITE" id="PS51462"/>
    </source>
</evidence>
<keyword evidence="7" id="KW-1185">Reference proteome</keyword>
<dbReference type="InterPro" id="IPR015797">
    <property type="entry name" value="NUDIX_hydrolase-like_dom_sf"/>
</dbReference>
<dbReference type="Proteomes" id="UP000277766">
    <property type="component" value="Unassembled WGS sequence"/>
</dbReference>
<evidence type="ECO:0000256" key="1">
    <source>
        <dbReference type="ARBA" id="ARBA00001946"/>
    </source>
</evidence>
<dbReference type="CDD" id="cd02883">
    <property type="entry name" value="NUDIX_Hydrolase"/>
    <property type="match status" value="1"/>
</dbReference>
<dbReference type="PROSITE" id="PS51462">
    <property type="entry name" value="NUDIX"/>
    <property type="match status" value="1"/>
</dbReference>
<protein>
    <submittedName>
        <fullName evidence="6">NUDIX hydrolase</fullName>
    </submittedName>
</protein>
<evidence type="ECO:0000256" key="4">
    <source>
        <dbReference type="RuleBase" id="RU003476"/>
    </source>
</evidence>
<gene>
    <name evidence="6" type="ORF">EJ104_00360</name>
</gene>
<accession>A0A3S0RKM5</accession>
<feature type="domain" description="Nudix hydrolase" evidence="5">
    <location>
        <begin position="3"/>
        <end position="135"/>
    </location>
</feature>
<proteinExistence type="inferred from homology"/>
<comment type="caution">
    <text evidence="6">The sequence shown here is derived from an EMBL/GenBank/DDBJ whole genome shotgun (WGS) entry which is preliminary data.</text>
</comment>
<comment type="cofactor">
    <cofactor evidence="1">
        <name>Mg(2+)</name>
        <dbReference type="ChEBI" id="CHEBI:18420"/>
    </cofactor>
</comment>
<dbReference type="PANTHER" id="PTHR43046:SF12">
    <property type="entry name" value="GDP-MANNOSE MANNOSYL HYDROLASE"/>
    <property type="match status" value="1"/>
</dbReference>
<organism evidence="6 7">
    <name type="scientific">Deinococcus radiophilus</name>
    <dbReference type="NCBI Taxonomy" id="32062"/>
    <lineage>
        <taxon>Bacteria</taxon>
        <taxon>Thermotogati</taxon>
        <taxon>Deinococcota</taxon>
        <taxon>Deinococci</taxon>
        <taxon>Deinococcales</taxon>
        <taxon>Deinococcaceae</taxon>
        <taxon>Deinococcus</taxon>
    </lineage>
</organism>
<comment type="similarity">
    <text evidence="4">Belongs to the Nudix hydrolase family.</text>
</comment>
<reference evidence="6 7" key="1">
    <citation type="submission" date="2018-12" db="EMBL/GenBank/DDBJ databases">
        <title>Deinococcus radiophilus ATCC 27603 genome sequencing and assembly.</title>
        <authorList>
            <person name="Maclea K.S."/>
            <person name="Maynard C.R."/>
        </authorList>
    </citation>
    <scope>NUCLEOTIDE SEQUENCE [LARGE SCALE GENOMIC DNA]</scope>
    <source>
        <strain evidence="6 7">ATCC 27603</strain>
    </source>
</reference>
<dbReference type="PRINTS" id="PR00502">
    <property type="entry name" value="NUDIXFAMILY"/>
</dbReference>
<dbReference type="EMBL" id="RXPE01000001">
    <property type="protein sequence ID" value="RTR30746.1"/>
    <property type="molecule type" value="Genomic_DNA"/>
</dbReference>
<dbReference type="SUPFAM" id="SSF55811">
    <property type="entry name" value="Nudix"/>
    <property type="match status" value="1"/>
</dbReference>
<dbReference type="PANTHER" id="PTHR43046">
    <property type="entry name" value="GDP-MANNOSE MANNOSYL HYDROLASE"/>
    <property type="match status" value="1"/>
</dbReference>
<dbReference type="AlphaFoldDB" id="A0A3S0RKM5"/>
<sequence length="166" mass="18685">MPRRDLLVAAGILRDRFGRVLLVGNDWQGQGRVRYTLPGGVVESGETLLEALYREIWEETGLKLTGIEHMVYTVHIEDERRGERAMAVAFEATWEGLLNPSDPDGFITEARFCTLEDAGERLDSPPMREPLLDYLRTGEPGRFYAFKGWDGRGGLRIPALKHPSNG</sequence>
<dbReference type="GO" id="GO:0016787">
    <property type="term" value="F:hydrolase activity"/>
    <property type="evidence" value="ECO:0007669"/>
    <property type="project" value="UniProtKB-KW"/>
</dbReference>
<keyword evidence="3" id="KW-0460">Magnesium</keyword>
<evidence type="ECO:0000313" key="6">
    <source>
        <dbReference type="EMBL" id="RTR30746.1"/>
    </source>
</evidence>
<evidence type="ECO:0000313" key="7">
    <source>
        <dbReference type="Proteomes" id="UP000277766"/>
    </source>
</evidence>
<evidence type="ECO:0000256" key="2">
    <source>
        <dbReference type="ARBA" id="ARBA00022801"/>
    </source>
</evidence>
<dbReference type="InterPro" id="IPR000086">
    <property type="entry name" value="NUDIX_hydrolase_dom"/>
</dbReference>
<dbReference type="InterPro" id="IPR020476">
    <property type="entry name" value="Nudix_hydrolase"/>
</dbReference>
<dbReference type="OrthoDB" id="9816289at2"/>